<keyword evidence="1" id="KW-0472">Membrane</keyword>
<feature type="transmembrane region" description="Helical" evidence="1">
    <location>
        <begin position="9"/>
        <end position="29"/>
    </location>
</feature>
<comment type="caution">
    <text evidence="2">The sequence shown here is derived from an EMBL/GenBank/DDBJ whole genome shotgun (WGS) entry which is preliminary data.</text>
</comment>
<gene>
    <name evidence="2" type="ORF">AM231_19305</name>
</gene>
<keyword evidence="1" id="KW-0812">Transmembrane</keyword>
<keyword evidence="1" id="KW-1133">Transmembrane helix</keyword>
<evidence type="ECO:0000256" key="1">
    <source>
        <dbReference type="SAM" id="Phobius"/>
    </source>
</evidence>
<accession>A0A0M1NKM7</accession>
<sequence>MLLKHKRMTLITVMLMLSSVILLYGLLYMKEQSGGFSDWRISRTMGLEGTIRIPLGKSSEDAVEQFRGPSTMRVIHQEPVRGGTLLFMDRDGKEDSSNLQIEYVRKTWFGWKWAWGGGYGMSKSPQSALNYMIMPRPDHISGAFPIVFGNILDPSVQSIAIQSKGGDHYNAELAAVGSGKRIWFAYLPSSAFTPFDIEAFDEQGELIAEQTVTDPNDGGSIDVRN</sequence>
<name>A0A0M1NKM7_9BACL</name>
<evidence type="ECO:0000313" key="3">
    <source>
        <dbReference type="Proteomes" id="UP000036932"/>
    </source>
</evidence>
<evidence type="ECO:0000313" key="2">
    <source>
        <dbReference type="EMBL" id="KOR82677.1"/>
    </source>
</evidence>
<dbReference type="Proteomes" id="UP000036932">
    <property type="component" value="Unassembled WGS sequence"/>
</dbReference>
<proteinExistence type="predicted"/>
<reference evidence="3" key="1">
    <citation type="submission" date="2015-08" db="EMBL/GenBank/DDBJ databases">
        <title>Genome sequencing project for genomic taxonomy and phylogenomics of Bacillus-like bacteria.</title>
        <authorList>
            <person name="Liu B."/>
            <person name="Wang J."/>
            <person name="Zhu Y."/>
            <person name="Liu G."/>
            <person name="Chen Q."/>
            <person name="Chen Z."/>
            <person name="Lan J."/>
            <person name="Che J."/>
            <person name="Ge C."/>
            <person name="Shi H."/>
            <person name="Pan Z."/>
            <person name="Liu X."/>
        </authorList>
    </citation>
    <scope>NUCLEOTIDE SEQUENCE [LARGE SCALE GENOMIC DNA]</scope>
    <source>
        <strain evidence="3">FJAT-22460</strain>
    </source>
</reference>
<dbReference type="AlphaFoldDB" id="A0A0M1NKM7"/>
<keyword evidence="3" id="KW-1185">Reference proteome</keyword>
<dbReference type="OrthoDB" id="1902411at2"/>
<protein>
    <submittedName>
        <fullName evidence="2">Uncharacterized protein</fullName>
    </submittedName>
</protein>
<dbReference type="PATRIC" id="fig|1705565.3.peg.5809"/>
<dbReference type="EMBL" id="LIUT01000003">
    <property type="protein sequence ID" value="KOR82677.1"/>
    <property type="molecule type" value="Genomic_DNA"/>
</dbReference>
<organism evidence="2 3">
    <name type="scientific">Paenibacillus solani</name>
    <dbReference type="NCBI Taxonomy" id="1705565"/>
    <lineage>
        <taxon>Bacteria</taxon>
        <taxon>Bacillati</taxon>
        <taxon>Bacillota</taxon>
        <taxon>Bacilli</taxon>
        <taxon>Bacillales</taxon>
        <taxon>Paenibacillaceae</taxon>
        <taxon>Paenibacillus</taxon>
    </lineage>
</organism>